<keyword evidence="2" id="KW-0444">Lipid biosynthesis</keyword>
<dbReference type="CDD" id="cd07989">
    <property type="entry name" value="LPLAT_AGPAT-like"/>
    <property type="match status" value="1"/>
</dbReference>
<comment type="pathway">
    <text evidence="1">Lipid metabolism.</text>
</comment>
<keyword evidence="7" id="KW-0812">Transmembrane</keyword>
<accession>A0A1X7ADR9</accession>
<dbReference type="OrthoDB" id="9806880at2"/>
<dbReference type="PANTHER" id="PTHR10434">
    <property type="entry name" value="1-ACYL-SN-GLYCEROL-3-PHOSPHATE ACYLTRANSFERASE"/>
    <property type="match status" value="1"/>
</dbReference>
<evidence type="ECO:0000256" key="5">
    <source>
        <dbReference type="ARBA" id="ARBA00023315"/>
    </source>
</evidence>
<organism evidence="9 10">
    <name type="scientific">Parendozoicomonas haliclonae</name>
    <dbReference type="NCBI Taxonomy" id="1960125"/>
    <lineage>
        <taxon>Bacteria</taxon>
        <taxon>Pseudomonadati</taxon>
        <taxon>Pseudomonadota</taxon>
        <taxon>Gammaproteobacteria</taxon>
        <taxon>Oceanospirillales</taxon>
        <taxon>Endozoicomonadaceae</taxon>
        <taxon>Parendozoicomonas</taxon>
    </lineage>
</organism>
<keyword evidence="3 9" id="KW-0808">Transferase</keyword>
<dbReference type="EMBL" id="FWPT01000001">
    <property type="protein sequence ID" value="SMA32516.1"/>
    <property type="molecule type" value="Genomic_DNA"/>
</dbReference>
<keyword evidence="7" id="KW-1133">Transmembrane helix</keyword>
<sequence length="311" mass="34815">MTALINEVEQDEVSLAAAAEFPLTVLLRRIWRATAIVGIIALGIVLAFWIQLLIWAEPSRTPSKWVNDLRLNLKQWWLGLLCKTMGVKIHKRGGPWTGTTLMVCNHISWLDIPILATSLPFHFLAKSEIRKWPIIGWLAAVTGTLFIRRGSGDSRSITRQLSCYLSLGNSILFFPEGTTSDGNRVLPFHSRLFESAITSDVVIQPITLAYCEAGRPHPRAPFIGDDSLVPHIWQMLGEKQIHIHLVYHPPLKPSTRDARALAKETEEMIRKGLTDIFPLVQLPQNSRQAVGSIRMNGTRGKPSSKPRAEKA</sequence>
<feature type="domain" description="Phospholipid/glycerol acyltransferase" evidence="8">
    <location>
        <begin position="100"/>
        <end position="211"/>
    </location>
</feature>
<dbReference type="Proteomes" id="UP000196573">
    <property type="component" value="Unassembled WGS sequence"/>
</dbReference>
<feature type="region of interest" description="Disordered" evidence="6">
    <location>
        <begin position="288"/>
        <end position="311"/>
    </location>
</feature>
<evidence type="ECO:0000256" key="2">
    <source>
        <dbReference type="ARBA" id="ARBA00022516"/>
    </source>
</evidence>
<dbReference type="AlphaFoldDB" id="A0A1X7ADR9"/>
<keyword evidence="4" id="KW-0443">Lipid metabolism</keyword>
<evidence type="ECO:0000313" key="10">
    <source>
        <dbReference type="Proteomes" id="UP000196573"/>
    </source>
</evidence>
<evidence type="ECO:0000256" key="6">
    <source>
        <dbReference type="SAM" id="MobiDB-lite"/>
    </source>
</evidence>
<reference evidence="9 10" key="1">
    <citation type="submission" date="2017-03" db="EMBL/GenBank/DDBJ databases">
        <authorList>
            <person name="Afonso C.L."/>
            <person name="Miller P.J."/>
            <person name="Scott M.A."/>
            <person name="Spackman E."/>
            <person name="Goraichik I."/>
            <person name="Dimitrov K.M."/>
            <person name="Suarez D.L."/>
            <person name="Swayne D.E."/>
        </authorList>
    </citation>
    <scope>NUCLEOTIDE SEQUENCE [LARGE SCALE GENOMIC DNA]</scope>
    <source>
        <strain evidence="9">SB41UT1</strain>
    </source>
</reference>
<evidence type="ECO:0000256" key="1">
    <source>
        <dbReference type="ARBA" id="ARBA00005189"/>
    </source>
</evidence>
<dbReference type="SMART" id="SM00563">
    <property type="entry name" value="PlsC"/>
    <property type="match status" value="1"/>
</dbReference>
<dbReference type="SUPFAM" id="SSF69593">
    <property type="entry name" value="Glycerol-3-phosphate (1)-acyltransferase"/>
    <property type="match status" value="1"/>
</dbReference>
<feature type="transmembrane region" description="Helical" evidence="7">
    <location>
        <begin position="30"/>
        <end position="55"/>
    </location>
</feature>
<dbReference type="Pfam" id="PF01553">
    <property type="entry name" value="Acyltransferase"/>
    <property type="match status" value="1"/>
</dbReference>
<evidence type="ECO:0000256" key="7">
    <source>
        <dbReference type="SAM" id="Phobius"/>
    </source>
</evidence>
<evidence type="ECO:0000313" key="9">
    <source>
        <dbReference type="EMBL" id="SMA32516.1"/>
    </source>
</evidence>
<name>A0A1X7ADR9_9GAMM</name>
<evidence type="ECO:0000259" key="8">
    <source>
        <dbReference type="SMART" id="SM00563"/>
    </source>
</evidence>
<dbReference type="PANTHER" id="PTHR10434:SF64">
    <property type="entry name" value="1-ACYL-SN-GLYCEROL-3-PHOSPHATE ACYLTRANSFERASE-RELATED"/>
    <property type="match status" value="1"/>
</dbReference>
<dbReference type="RefSeq" id="WP_087105939.1">
    <property type="nucleotide sequence ID" value="NZ_CBCSCN010000012.1"/>
</dbReference>
<keyword evidence="5 9" id="KW-0012">Acyltransferase</keyword>
<evidence type="ECO:0000256" key="4">
    <source>
        <dbReference type="ARBA" id="ARBA00023098"/>
    </source>
</evidence>
<dbReference type="GO" id="GO:0006654">
    <property type="term" value="P:phosphatidic acid biosynthetic process"/>
    <property type="evidence" value="ECO:0007669"/>
    <property type="project" value="TreeGrafter"/>
</dbReference>
<evidence type="ECO:0000256" key="3">
    <source>
        <dbReference type="ARBA" id="ARBA00022679"/>
    </source>
</evidence>
<keyword evidence="7" id="KW-0472">Membrane</keyword>
<keyword evidence="10" id="KW-1185">Reference proteome</keyword>
<gene>
    <name evidence="9" type="ORF">EHSB41UT_00157</name>
</gene>
<dbReference type="GO" id="GO:0003841">
    <property type="term" value="F:1-acylglycerol-3-phosphate O-acyltransferase activity"/>
    <property type="evidence" value="ECO:0007669"/>
    <property type="project" value="TreeGrafter"/>
</dbReference>
<protein>
    <submittedName>
        <fullName evidence="9">2-acyl-glycerophospho-ethanolamine acyltransferase</fullName>
    </submittedName>
</protein>
<dbReference type="InterPro" id="IPR002123">
    <property type="entry name" value="Plipid/glycerol_acylTrfase"/>
</dbReference>
<proteinExistence type="predicted"/>